<dbReference type="InterPro" id="IPR012938">
    <property type="entry name" value="Glc/Sorbosone_DH"/>
</dbReference>
<feature type="domain" description="Glucose/Sorbosone dehydrogenase" evidence="3">
    <location>
        <begin position="210"/>
        <end position="460"/>
    </location>
</feature>
<dbReference type="PaxDb" id="65489-OBART07G06070.1"/>
<organism evidence="4">
    <name type="scientific">Oryza barthii</name>
    <dbReference type="NCBI Taxonomy" id="65489"/>
    <lineage>
        <taxon>Eukaryota</taxon>
        <taxon>Viridiplantae</taxon>
        <taxon>Streptophyta</taxon>
        <taxon>Embryophyta</taxon>
        <taxon>Tracheophyta</taxon>
        <taxon>Spermatophyta</taxon>
        <taxon>Magnoliopsida</taxon>
        <taxon>Liliopsida</taxon>
        <taxon>Poales</taxon>
        <taxon>Poaceae</taxon>
        <taxon>BOP clade</taxon>
        <taxon>Oryzoideae</taxon>
        <taxon>Oryzeae</taxon>
        <taxon>Oryzinae</taxon>
        <taxon>Oryza</taxon>
    </lineage>
</organism>
<keyword evidence="1" id="KW-0812">Transmembrane</keyword>
<dbReference type="InterPro" id="IPR011041">
    <property type="entry name" value="Quinoprot_gluc/sorb_DH_b-prop"/>
</dbReference>
<dbReference type="eggNOG" id="ENOG502QQKP">
    <property type="taxonomic scope" value="Eukaryota"/>
</dbReference>
<dbReference type="Pfam" id="PF07995">
    <property type="entry name" value="GSDH"/>
    <property type="match status" value="1"/>
</dbReference>
<feature type="signal peptide" evidence="2">
    <location>
        <begin position="1"/>
        <end position="29"/>
    </location>
</feature>
<protein>
    <recommendedName>
        <fullName evidence="3">Glucose/Sorbosone dehydrogenase domain-containing protein</fullName>
    </recommendedName>
</protein>
<reference evidence="4" key="1">
    <citation type="journal article" date="2009" name="Rice">
        <title>De Novo Next Generation Sequencing of Plant Genomes.</title>
        <authorList>
            <person name="Rounsley S."/>
            <person name="Marri P.R."/>
            <person name="Yu Y."/>
            <person name="He R."/>
            <person name="Sisneros N."/>
            <person name="Goicoechea J.L."/>
            <person name="Lee S.J."/>
            <person name="Angelova A."/>
            <person name="Kudrna D."/>
            <person name="Luo M."/>
            <person name="Affourtit J."/>
            <person name="Desany B."/>
            <person name="Knight J."/>
            <person name="Niazi F."/>
            <person name="Egholm M."/>
            <person name="Wing R.A."/>
        </authorList>
    </citation>
    <scope>NUCLEOTIDE SEQUENCE [LARGE SCALE GENOMIC DNA]</scope>
    <source>
        <strain evidence="4">cv. IRGC 105608</strain>
    </source>
</reference>
<dbReference type="EnsemblPlants" id="OBART07G06070.1">
    <property type="protein sequence ID" value="OBART07G06070.1"/>
    <property type="gene ID" value="OBART07G06070"/>
</dbReference>
<dbReference type="HOGENOM" id="CLU_024721_0_0_1"/>
<evidence type="ECO:0000313" key="5">
    <source>
        <dbReference type="Proteomes" id="UP000026960"/>
    </source>
</evidence>
<evidence type="ECO:0000313" key="4">
    <source>
        <dbReference type="EnsemblPlants" id="OBART07G06070.1"/>
    </source>
</evidence>
<feature type="transmembrane region" description="Helical" evidence="1">
    <location>
        <begin position="543"/>
        <end position="568"/>
    </location>
</feature>
<dbReference type="Gene3D" id="2.120.10.30">
    <property type="entry name" value="TolB, C-terminal domain"/>
    <property type="match status" value="1"/>
</dbReference>
<keyword evidence="2" id="KW-0732">Signal</keyword>
<dbReference type="PANTHER" id="PTHR19328">
    <property type="entry name" value="HEDGEHOG-INTERACTING PROTEIN"/>
    <property type="match status" value="1"/>
</dbReference>
<keyword evidence="5" id="KW-1185">Reference proteome</keyword>
<accession>A0A0D3GNA1</accession>
<name>A0A0D3GNA1_9ORYZ</name>
<proteinExistence type="predicted"/>
<evidence type="ECO:0000259" key="3">
    <source>
        <dbReference type="Pfam" id="PF07995"/>
    </source>
</evidence>
<sequence>MAPSASSTGAVLLFAIAAVLLLAVRDGHCAQLCMDSTFPRTVNGSLTFCGYNGTACCNSTDDAAVQRQFAAMNISGTPCGELVKSILCARCNPYAGELFTVTTSPRTVPRLCNSTGVASRLSGGKAAAAAATDYCTTVWDTCKAVRIPGSPFQPPRGGAAAPTLTDVWQSSGDFCTALGGAPGGGGAPCFDGESAAGMCLERLGNGSYLNMAPHPDGSNRVFLNNQAGKVFVATVPAQGSGKPLQVDAAMPFLDITDEVHFDNEFGLLGLAFHPEFAKNGRFFVSYSCDKTQSASCSGRCACNSDVGCDPSKLTADNGAQPCQFQTVIADKADGYLYLMMGDGGSVGDPWNFAQNKKSLLGKIIRIDVNALPTGNSTAGWGNYGIPKDNPFSTDSKFAPEVFALGFKNPWRCSFDSGKPSDLYCADVGQSSYEEVDLVIKGGNYGWRVLEGTTAYLPLASPGGNTSAADIDAIPPVMGYAHSAVNNNVGSASITGGYDNAGDVYLLTSKGVYRVVDPAECGYACPLKSSAPGSSPPPGSSPSAAAAAVVPAAAATTTALLLLMGALLAL</sequence>
<dbReference type="PANTHER" id="PTHR19328:SF35">
    <property type="entry name" value="OS07G0193000 PROTEIN"/>
    <property type="match status" value="1"/>
</dbReference>
<evidence type="ECO:0000256" key="2">
    <source>
        <dbReference type="SAM" id="SignalP"/>
    </source>
</evidence>
<reference evidence="4" key="2">
    <citation type="submission" date="2015-03" db="UniProtKB">
        <authorList>
            <consortium name="EnsemblPlants"/>
        </authorList>
    </citation>
    <scope>IDENTIFICATION</scope>
</reference>
<dbReference type="AlphaFoldDB" id="A0A0D3GNA1"/>
<dbReference type="Gramene" id="OBART07G06070.1">
    <property type="protein sequence ID" value="OBART07G06070.1"/>
    <property type="gene ID" value="OBART07G06070"/>
</dbReference>
<keyword evidence="1" id="KW-0472">Membrane</keyword>
<dbReference type="SUPFAM" id="SSF50952">
    <property type="entry name" value="Soluble quinoprotein glucose dehydrogenase"/>
    <property type="match status" value="1"/>
</dbReference>
<dbReference type="Proteomes" id="UP000026960">
    <property type="component" value="Chromosome 7"/>
</dbReference>
<feature type="chain" id="PRO_5002263059" description="Glucose/Sorbosone dehydrogenase domain-containing protein" evidence="2">
    <location>
        <begin position="30"/>
        <end position="569"/>
    </location>
</feature>
<dbReference type="STRING" id="65489.A0A0D3GNA1"/>
<dbReference type="InterPro" id="IPR011042">
    <property type="entry name" value="6-blade_b-propeller_TolB-like"/>
</dbReference>
<keyword evidence="1" id="KW-1133">Transmembrane helix</keyword>
<evidence type="ECO:0000256" key="1">
    <source>
        <dbReference type="SAM" id="Phobius"/>
    </source>
</evidence>